<evidence type="ECO:0000313" key="11">
    <source>
        <dbReference type="Proteomes" id="UP000502823"/>
    </source>
</evidence>
<dbReference type="Gene3D" id="3.90.190.10">
    <property type="entry name" value="Protein tyrosine phosphatase superfamily"/>
    <property type="match status" value="1"/>
</dbReference>
<dbReference type="GO" id="GO:0048666">
    <property type="term" value="P:neuron development"/>
    <property type="evidence" value="ECO:0007669"/>
    <property type="project" value="UniProtKB-ARBA"/>
</dbReference>
<gene>
    <name evidence="10" type="ORF">Cfor_08776</name>
</gene>
<dbReference type="Pfam" id="PF00102">
    <property type="entry name" value="Y_phosphatase"/>
    <property type="match status" value="1"/>
</dbReference>
<evidence type="ECO:0000259" key="8">
    <source>
        <dbReference type="PROSITE" id="PS50055"/>
    </source>
</evidence>
<feature type="compositionally biased region" description="Low complexity" evidence="6">
    <location>
        <begin position="1165"/>
        <end position="1179"/>
    </location>
</feature>
<keyword evidence="2" id="KW-0597">Phosphoprotein</keyword>
<dbReference type="InterPro" id="IPR029021">
    <property type="entry name" value="Prot-tyrosine_phosphatase-like"/>
</dbReference>
<feature type="compositionally biased region" description="Polar residues" evidence="6">
    <location>
        <begin position="625"/>
        <end position="641"/>
    </location>
</feature>
<feature type="compositionally biased region" description="Polar residues" evidence="6">
    <location>
        <begin position="1078"/>
        <end position="1099"/>
    </location>
</feature>
<name>A0A6L2Q872_COPFO</name>
<dbReference type="SMART" id="SM00404">
    <property type="entry name" value="PTPc_motif"/>
    <property type="match status" value="1"/>
</dbReference>
<feature type="region of interest" description="Disordered" evidence="6">
    <location>
        <begin position="432"/>
        <end position="536"/>
    </location>
</feature>
<feature type="transmembrane region" description="Helical" evidence="7">
    <location>
        <begin position="1372"/>
        <end position="1395"/>
    </location>
</feature>
<dbReference type="EMBL" id="BLKM01001059">
    <property type="protein sequence ID" value="GFG39752.1"/>
    <property type="molecule type" value="Genomic_DNA"/>
</dbReference>
<dbReference type="PROSITE" id="PS50055">
    <property type="entry name" value="TYR_PHOSPHATASE_PTP"/>
    <property type="match status" value="1"/>
</dbReference>
<feature type="region of interest" description="Disordered" evidence="6">
    <location>
        <begin position="1071"/>
        <end position="1179"/>
    </location>
</feature>
<comment type="caution">
    <text evidence="10">The sequence shown here is derived from an EMBL/GenBank/DDBJ whole genome shotgun (WGS) entry which is preliminary data.</text>
</comment>
<feature type="compositionally biased region" description="Basic and acidic residues" evidence="6">
    <location>
        <begin position="453"/>
        <end position="475"/>
    </location>
</feature>
<feature type="region of interest" description="Disordered" evidence="6">
    <location>
        <begin position="625"/>
        <end position="739"/>
    </location>
</feature>
<feature type="region of interest" description="Disordered" evidence="6">
    <location>
        <begin position="821"/>
        <end position="944"/>
    </location>
</feature>
<evidence type="ECO:0000256" key="6">
    <source>
        <dbReference type="SAM" id="MobiDB-lite"/>
    </source>
</evidence>
<dbReference type="InterPro" id="IPR000242">
    <property type="entry name" value="PTP_cat"/>
</dbReference>
<dbReference type="GO" id="GO:0005829">
    <property type="term" value="C:cytosol"/>
    <property type="evidence" value="ECO:0007669"/>
    <property type="project" value="TreeGrafter"/>
</dbReference>
<feature type="compositionally biased region" description="Low complexity" evidence="6">
    <location>
        <begin position="210"/>
        <end position="222"/>
    </location>
</feature>
<feature type="domain" description="Tyrosine-protein phosphatase" evidence="8">
    <location>
        <begin position="1495"/>
        <end position="1727"/>
    </location>
</feature>
<keyword evidence="4" id="KW-0904">Protein phosphatase</keyword>
<feature type="compositionally biased region" description="Polar residues" evidence="6">
    <location>
        <begin position="889"/>
        <end position="944"/>
    </location>
</feature>
<feature type="region of interest" description="Disordered" evidence="6">
    <location>
        <begin position="753"/>
        <end position="802"/>
    </location>
</feature>
<dbReference type="PANTHER" id="PTHR46198">
    <property type="entry name" value="PROTEIN-TYROSINE-PHOSPHATASE"/>
    <property type="match status" value="1"/>
</dbReference>
<dbReference type="SMART" id="SM00194">
    <property type="entry name" value="PTPc"/>
    <property type="match status" value="1"/>
</dbReference>
<feature type="compositionally biased region" description="Basic and acidic residues" evidence="6">
    <location>
        <begin position="678"/>
        <end position="688"/>
    </location>
</feature>
<keyword evidence="7" id="KW-0812">Transmembrane</keyword>
<feature type="region of interest" description="Disordered" evidence="6">
    <location>
        <begin position="1"/>
        <end position="24"/>
    </location>
</feature>
<feature type="domain" description="Tyrosine specific protein phosphatases" evidence="9">
    <location>
        <begin position="1643"/>
        <end position="1718"/>
    </location>
</feature>
<dbReference type="PROSITE" id="PS00383">
    <property type="entry name" value="TYR_PHOSPHATASE_1"/>
    <property type="match status" value="1"/>
</dbReference>
<feature type="region of interest" description="Disordered" evidence="6">
    <location>
        <begin position="278"/>
        <end position="300"/>
    </location>
</feature>
<dbReference type="PRINTS" id="PR00700">
    <property type="entry name" value="PRTYPHPHTASE"/>
</dbReference>
<evidence type="ECO:0000256" key="5">
    <source>
        <dbReference type="PIRSR" id="PIRSR608356-50"/>
    </source>
</evidence>
<evidence type="ECO:0000256" key="1">
    <source>
        <dbReference type="ARBA" id="ARBA00013064"/>
    </source>
</evidence>
<feature type="compositionally biased region" description="Low complexity" evidence="6">
    <location>
        <begin position="865"/>
        <end position="879"/>
    </location>
</feature>
<feature type="compositionally biased region" description="Basic residues" evidence="6">
    <location>
        <begin position="667"/>
        <end position="677"/>
    </location>
</feature>
<protein>
    <recommendedName>
        <fullName evidence="1">protein-tyrosine-phosphatase</fullName>
        <ecNumber evidence="1">3.1.3.48</ecNumber>
    </recommendedName>
</protein>
<dbReference type="PANTHER" id="PTHR46198:SF4">
    <property type="entry name" value="PROTEIN-TYROSINE-PHOSPHATASE"/>
    <property type="match status" value="1"/>
</dbReference>
<feature type="compositionally biased region" description="Polar residues" evidence="6">
    <location>
        <begin position="549"/>
        <end position="592"/>
    </location>
</feature>
<evidence type="ECO:0000256" key="7">
    <source>
        <dbReference type="SAM" id="Phobius"/>
    </source>
</evidence>
<dbReference type="PROSITE" id="PS50056">
    <property type="entry name" value="TYR_PHOSPHATASE_2"/>
    <property type="match status" value="1"/>
</dbReference>
<dbReference type="InterPro" id="IPR000387">
    <property type="entry name" value="Tyr_Pase_dom"/>
</dbReference>
<keyword evidence="7" id="KW-0472">Membrane</keyword>
<dbReference type="GO" id="GO:0007165">
    <property type="term" value="P:signal transduction"/>
    <property type="evidence" value="ECO:0007669"/>
    <property type="project" value="TreeGrafter"/>
</dbReference>
<dbReference type="Proteomes" id="UP000502823">
    <property type="component" value="Unassembled WGS sequence"/>
</dbReference>
<feature type="compositionally biased region" description="Polar residues" evidence="6">
    <location>
        <begin position="753"/>
        <end position="779"/>
    </location>
</feature>
<dbReference type="EC" id="3.1.3.48" evidence="1"/>
<sequence>MNVKDGKCCNTVEEKSEKKRHRPRRAMKEIDSECETWFCLVRDSCKPLESYSIPLNRTHRGLYISIYSVNAVDKSTVSHWASLIEGSEKGQAGLSDARRSDRPRTTITEALPGRADELYRSDRLLKTKNLANEFSAFHFYHLLVNCSRGSVAVTLLALFLLLQGCSQVGGEIGGRHIRRITAGDLPSSNSSDATKARLKKLQIRKGENCTKTGSCSSSTTASPHGTPDGKTISSFLEDDSLQEGLHEDILTYLTTGRSPYEGGYDSYFDGDDFDERTAGASKKSSFSKEHHSGTESINFDAPLTTPRIRLFDDVHARMTEGIRQNLEDMDNHAFPELGQRHNDNLQQGHRAVAVTAQPPPTDKTNEEISLEFLSKYSLVYNDSKIPFVRRDIVVENATHLDFERSRIHTEVEPEVNSTVYYISNDTHSTIIPASDIWNNTGTPGNKDSTISESTKDRSFSRSHEPRNDSSSEENRAVTSDMPVKLVISNGTNTELTASDAKSPDKHTLPSSSAGAVVTKDPESNAVRPVSTARDSNRVNRVLVSSRGRYNSTEVLEQSSQTPISKSPGSVFSSDEPTNQSRSKYNLQRTGTNRSEEQLDTRTETDNVATEKSVLSSTVENALLSQPTASASSVQNDKNQISADGFTKEPEESSTAGYLSGSRNRAFTSRRPHTAARNKTRDNEAKNDGESSVVNPSANSSSVNVEAVDRPLSTLKRRLQANNTTPVTSTTPNESTTESNAIIREFPASSARTSVLKNTLSNKTDNNEGNDISSFKNNNVYKPATRNRGSVRYGSQTNGTLEDIPPTAAVWTLVTLRGRDNKTGALRQDNSTSDANMKRLPATRGRRPWGSQEQRSTTIAADEENTASTPTTAKSTKLSPVTRVRGARPQKTSSMQENRLSSVQVAAPTTDQASESTVEPTSFTESEDLGTSPSAQITTETESDSWYKQTETLVPGTSTVADVSTSSGTDKTYGPYAIPPSQVTVPVVSVTLDDITTLATDSLGSTTENYELTSVKTGNTSTGLIEVVRLSTADGVSPSRDADLGSVTSSTQSLFHITTIRRENDKLYYEKPSGEALGTSDSTISNAEEANKQSVGNTDTKLAEGDVNRPGNGNERTEVSTLEGVSSPGDDFGGNSEEENKNADGTHQVDDSGSSGKLSVISGGVSESASADSDASQTTSADFTTGIVAAVSTDASDDAQISTSTALLESFATPPSLETTTWGSSTSAVEWSAESTIPSMFAVRFYLALRINATWVDFCNHLDEFKQAVVNLMRKNGRPVETHQIKVPNATPALCQSAASTLTPDIEVEMYLKDNSHAVDYQLALDFYTFWKKSGLADFPFHVSTLEPVGQTSDGVGQTSDGVSDDEAGSGGMIAAITISCVGAACLLLIAVLWIVMRKRQQKFNYGQRCTPVSLDAYSLDSVSVSGSVRRKGGVRNSKRSYGNAGFDDPTSPSHPMGFAALANFILNRHSLEEEFARIPQVTANVDELPEGADTKNRYANVIPLPETRVHLSPREGEPLSEYINANFVHGPKNASKFYIACQAPMASTVTDFWRMIWEQQSKVIIMLTDLVENGVEKSADYLPPSEVLDCHRLFGDFQITLKKREVKDHYIISTLQLKNLDTNSWREVMHLWYVSWPVQGVPEDVSSVITFLLEARAYMRGGPCVVHCSPGTGRTGTVIACDLCIRDFETRRTVDIPRCVAQLRRDRAGAVQTRDQYVFIYQVINLYGTKLTGGPLDSM</sequence>
<feature type="compositionally biased region" description="Basic and acidic residues" evidence="6">
    <location>
        <begin position="1"/>
        <end position="17"/>
    </location>
</feature>
<dbReference type="InterPro" id="IPR008356">
    <property type="entry name" value="Tyr_Pase_KIM-con"/>
</dbReference>
<feature type="compositionally biased region" description="Basic and acidic residues" evidence="6">
    <location>
        <begin position="1137"/>
        <end position="1149"/>
    </location>
</feature>
<feature type="compositionally biased region" description="Polar residues" evidence="6">
    <location>
        <begin position="432"/>
        <end position="452"/>
    </location>
</feature>
<evidence type="ECO:0000256" key="3">
    <source>
        <dbReference type="ARBA" id="ARBA00022801"/>
    </source>
</evidence>
<dbReference type="InterPro" id="IPR003595">
    <property type="entry name" value="Tyr_Pase_cat"/>
</dbReference>
<dbReference type="GO" id="GO:0004725">
    <property type="term" value="F:protein tyrosine phosphatase activity"/>
    <property type="evidence" value="ECO:0007669"/>
    <property type="project" value="UniProtKB-EC"/>
</dbReference>
<dbReference type="FunFam" id="3.90.190.10:FF:000098">
    <property type="entry name" value="Protein-tryrosine phosphatase"/>
    <property type="match status" value="1"/>
</dbReference>
<reference evidence="11" key="1">
    <citation type="submission" date="2020-01" db="EMBL/GenBank/DDBJ databases">
        <title>Draft genome sequence of the Termite Coptotermes fromosanus.</title>
        <authorList>
            <person name="Itakura S."/>
            <person name="Yosikawa Y."/>
            <person name="Umezawa K."/>
        </authorList>
    </citation>
    <scope>NUCLEOTIDE SEQUENCE [LARGE SCALE GENOMIC DNA]</scope>
</reference>
<dbReference type="OrthoDB" id="5794147at2759"/>
<feature type="active site" description="Phosphocysteine intermediate" evidence="5">
    <location>
        <position position="1668"/>
    </location>
</feature>
<feature type="compositionally biased region" description="Polar residues" evidence="6">
    <location>
        <begin position="652"/>
        <end position="666"/>
    </location>
</feature>
<accession>A0A6L2Q872</accession>
<dbReference type="CDD" id="cd00047">
    <property type="entry name" value="PTPc"/>
    <property type="match status" value="1"/>
</dbReference>
<feature type="compositionally biased region" description="Low complexity" evidence="6">
    <location>
        <begin position="689"/>
        <end position="705"/>
    </location>
</feature>
<evidence type="ECO:0000313" key="10">
    <source>
        <dbReference type="EMBL" id="GFG39752.1"/>
    </source>
</evidence>
<keyword evidence="3" id="KW-0378">Hydrolase</keyword>
<feature type="region of interest" description="Disordered" evidence="6">
    <location>
        <begin position="1430"/>
        <end position="1449"/>
    </location>
</feature>
<dbReference type="InterPro" id="IPR016130">
    <property type="entry name" value="Tyr_Pase_AS"/>
</dbReference>
<dbReference type="GO" id="GO:0019901">
    <property type="term" value="F:protein kinase binding"/>
    <property type="evidence" value="ECO:0007669"/>
    <property type="project" value="TreeGrafter"/>
</dbReference>
<keyword evidence="7" id="KW-1133">Transmembrane helix</keyword>
<dbReference type="GO" id="GO:0030054">
    <property type="term" value="C:cell junction"/>
    <property type="evidence" value="ECO:0007669"/>
    <property type="project" value="TreeGrafter"/>
</dbReference>
<dbReference type="SUPFAM" id="SSF52799">
    <property type="entry name" value="(Phosphotyrosine protein) phosphatases II"/>
    <property type="match status" value="1"/>
</dbReference>
<keyword evidence="11" id="KW-1185">Reference proteome</keyword>
<evidence type="ECO:0000256" key="2">
    <source>
        <dbReference type="ARBA" id="ARBA00022553"/>
    </source>
</evidence>
<feature type="compositionally biased region" description="Low complexity" evidence="6">
    <location>
        <begin position="721"/>
        <end position="739"/>
    </location>
</feature>
<feature type="region of interest" description="Disordered" evidence="6">
    <location>
        <begin position="208"/>
        <end position="230"/>
    </location>
</feature>
<organism evidence="10 11">
    <name type="scientific">Coptotermes formosanus</name>
    <name type="common">Formosan subterranean termite</name>
    <dbReference type="NCBI Taxonomy" id="36987"/>
    <lineage>
        <taxon>Eukaryota</taxon>
        <taxon>Metazoa</taxon>
        <taxon>Ecdysozoa</taxon>
        <taxon>Arthropoda</taxon>
        <taxon>Hexapoda</taxon>
        <taxon>Insecta</taxon>
        <taxon>Pterygota</taxon>
        <taxon>Neoptera</taxon>
        <taxon>Polyneoptera</taxon>
        <taxon>Dictyoptera</taxon>
        <taxon>Blattodea</taxon>
        <taxon>Blattoidea</taxon>
        <taxon>Termitoidae</taxon>
        <taxon>Rhinotermitidae</taxon>
        <taxon>Coptotermes</taxon>
    </lineage>
</organism>
<proteinExistence type="predicted"/>
<evidence type="ECO:0000259" key="9">
    <source>
        <dbReference type="PROSITE" id="PS50056"/>
    </source>
</evidence>
<feature type="region of interest" description="Disordered" evidence="6">
    <location>
        <begin position="549"/>
        <end position="613"/>
    </location>
</feature>
<feature type="compositionally biased region" description="Basic and acidic residues" evidence="6">
    <location>
        <begin position="593"/>
        <end position="604"/>
    </location>
</feature>
<evidence type="ECO:0000256" key="4">
    <source>
        <dbReference type="ARBA" id="ARBA00022912"/>
    </source>
</evidence>
<dbReference type="InParanoid" id="A0A6L2Q872"/>
<dbReference type="GO" id="GO:0005886">
    <property type="term" value="C:plasma membrane"/>
    <property type="evidence" value="ECO:0007669"/>
    <property type="project" value="TreeGrafter"/>
</dbReference>